<keyword evidence="5" id="KW-1185">Reference proteome</keyword>
<gene>
    <name evidence="4" type="ORF">PQO05_09530</name>
</gene>
<dbReference type="PANTHER" id="PTHR48105">
    <property type="entry name" value="THIOREDOXIN REDUCTASE 1-RELATED-RELATED"/>
    <property type="match status" value="1"/>
</dbReference>
<evidence type="ECO:0000256" key="1">
    <source>
        <dbReference type="ARBA" id="ARBA00022630"/>
    </source>
</evidence>
<dbReference type="EMBL" id="CP117167">
    <property type="protein sequence ID" value="WCT14174.1"/>
    <property type="molecule type" value="Genomic_DNA"/>
</dbReference>
<feature type="domain" description="FAD/NAD(P)-binding" evidence="3">
    <location>
        <begin position="5"/>
        <end position="284"/>
    </location>
</feature>
<dbReference type="PRINTS" id="PR00469">
    <property type="entry name" value="PNDRDTASEII"/>
</dbReference>
<dbReference type="PRINTS" id="PR00368">
    <property type="entry name" value="FADPNR"/>
</dbReference>
<dbReference type="InterPro" id="IPR036188">
    <property type="entry name" value="FAD/NAD-bd_sf"/>
</dbReference>
<dbReference type="InterPro" id="IPR050097">
    <property type="entry name" value="Ferredoxin-NADP_redctase_2"/>
</dbReference>
<dbReference type="Proteomes" id="UP001216139">
    <property type="component" value="Chromosome"/>
</dbReference>
<proteinExistence type="predicted"/>
<dbReference type="Pfam" id="PF07992">
    <property type="entry name" value="Pyr_redox_2"/>
    <property type="match status" value="1"/>
</dbReference>
<dbReference type="SUPFAM" id="SSF51905">
    <property type="entry name" value="FAD/NAD(P)-binding domain"/>
    <property type="match status" value="1"/>
</dbReference>
<evidence type="ECO:0000256" key="2">
    <source>
        <dbReference type="ARBA" id="ARBA00023002"/>
    </source>
</evidence>
<evidence type="ECO:0000259" key="3">
    <source>
        <dbReference type="Pfam" id="PF07992"/>
    </source>
</evidence>
<accession>A0ABY7TCD7</accession>
<keyword evidence="2" id="KW-0560">Oxidoreductase</keyword>
<evidence type="ECO:0000313" key="4">
    <source>
        <dbReference type="EMBL" id="WCT14174.1"/>
    </source>
</evidence>
<protein>
    <submittedName>
        <fullName evidence="4">NAD(P)/FAD-dependent oxidoreductase</fullName>
    </submittedName>
</protein>
<sequence>MDTNYDVIIIGGSYAGLQAATTLGRSLRKVLVIDSAEPCNKQTPHSHNFLTRDGEPPAAIAAKAKEQLAEYATVGFFEDRAAYGIPYNDGFEVGVLSGKSFTARKLLFASGVKDTMPDIRGFAQCWGISALHCPYCHGYEVRNQPTGILANGDGAFEFAKLINNWTGQLTVFTNGKSTLTDDQLIKLKAKQIDVVEAEVKEIIHQNGQMSKIIFADDTTININALYTRLPLVQHCHIPQQLGCQFTENGLIKVNEFGRTTIPGVYAAGDAVTPMRSVTSAVSTGMFSAAVINKELIDADF</sequence>
<organism evidence="4 5">
    <name type="scientific">Mucilaginibacter jinjuensis</name>
    <dbReference type="NCBI Taxonomy" id="1176721"/>
    <lineage>
        <taxon>Bacteria</taxon>
        <taxon>Pseudomonadati</taxon>
        <taxon>Bacteroidota</taxon>
        <taxon>Sphingobacteriia</taxon>
        <taxon>Sphingobacteriales</taxon>
        <taxon>Sphingobacteriaceae</taxon>
        <taxon>Mucilaginibacter</taxon>
    </lineage>
</organism>
<name>A0ABY7TCD7_9SPHI</name>
<dbReference type="InterPro" id="IPR023753">
    <property type="entry name" value="FAD/NAD-binding_dom"/>
</dbReference>
<dbReference type="Gene3D" id="3.50.50.60">
    <property type="entry name" value="FAD/NAD(P)-binding domain"/>
    <property type="match status" value="2"/>
</dbReference>
<evidence type="ECO:0000313" key="5">
    <source>
        <dbReference type="Proteomes" id="UP001216139"/>
    </source>
</evidence>
<reference evidence="4 5" key="1">
    <citation type="submission" date="2023-02" db="EMBL/GenBank/DDBJ databases">
        <title>Genome sequence of Mucilaginibacter jinjuensis strain KACC 16571.</title>
        <authorList>
            <person name="Kim S."/>
            <person name="Heo J."/>
            <person name="Kwon S.-W."/>
        </authorList>
    </citation>
    <scope>NUCLEOTIDE SEQUENCE [LARGE SCALE GENOMIC DNA]</scope>
    <source>
        <strain evidence="4 5">KACC 16571</strain>
    </source>
</reference>
<dbReference type="RefSeq" id="WP_273632499.1">
    <property type="nucleotide sequence ID" value="NZ_CP117167.1"/>
</dbReference>
<keyword evidence="1" id="KW-0285">Flavoprotein</keyword>